<feature type="compositionally biased region" description="Polar residues" evidence="6">
    <location>
        <begin position="1628"/>
        <end position="1637"/>
    </location>
</feature>
<evidence type="ECO:0000256" key="6">
    <source>
        <dbReference type="SAM" id="MobiDB-lite"/>
    </source>
</evidence>
<feature type="compositionally biased region" description="Basic and acidic residues" evidence="6">
    <location>
        <begin position="933"/>
        <end position="948"/>
    </location>
</feature>
<feature type="coiled-coil region" evidence="5">
    <location>
        <begin position="610"/>
        <end position="651"/>
    </location>
</feature>
<accession>A0A8C7Z242</accession>
<feature type="region of interest" description="Disordered" evidence="6">
    <location>
        <begin position="1402"/>
        <end position="1424"/>
    </location>
</feature>
<feature type="domain" description="SOGA 1/2-like coiled-coil" evidence="8">
    <location>
        <begin position="1244"/>
        <end position="1284"/>
    </location>
</feature>
<sequence length="1951" mass="213694">MTKTKEVDVQNSPTRLAIAPPKERRLHLRQKMDSGGGTESSDGGKAQSDRPDSTGLPAAAPVLPPGEKKKIHRAPSPARPKDVPGWSFTKIRGGIGTPTLSVKPGAMIHLGSRISRRSPVGSLAAKDGKAERGGGKTTSKSSGGVSRTSASKTAKSSGGRRKVSDASTGSEDLSKDSGCAPGKLSPTDSSSELSDCASEENKLSADAMSSDAESRSSRGGGAEGDKPLREGWLADAANQRVAKSSSWCAEKDKERLSVGTETGVGSASPGEERSFTSLDSRVPASTSLAFSDLTEEFMDSMQEEFIREIEELRSENDYLKDEMEGLRSEMLEMRDMYMEEDVYQLQELRQQLEQANKTCRILQYRLRKVERRSLRVAQTGQVDGDLIRTLEQDVKVAKDVSIRLHAQLDSVEKKRSRLDQENEELRVRLQEQEVAKQVLQQEVDKLQNSQKKRGARPNNKPDKKPAPQEDSSDLKCQLHFAKEESALMCKKLTKLVKDSEAMKEELAKYRSLYGDINASLTVEEVADSPHTREAEVRVHLKLVEEEANLLSRRIVELEVENRGLRAEMEDMKGPQDALHELTGAGGGLASGLGLVAGAMGLGGGASSENVMELQRHLQFVEEEAELLRRSLMEMEEQNKLLMNEINRYKSELPPTAGSLTSGSLMSLTDGLLDSPVHSIQEGAVLISTETPTHEEDLRLARLQIGELSGKVKKLQYENRVLLSNLQRFDLASYHGPSSSCSSSLRLALETDAEAGDSAECLPSSPTLRKEPVGGEKDTIEIEEQKKRMEDNTDATSQFPGYQSQKNHNALLAMRDQARLVSTAIQLLTSPESNCLSSSPSIYRKVCSNEAAEPCDLEKPQPPSQIAELSDLADRPLVGALTSRLQALQSQLQAFVEQVESQSRPTSEMRDPQMEGAYPPSSPHPPVPCSGEVQDNRAEDKQPDYRDQSEPDVGDEVEESSRSVKKSENQESSQTELEDRETDLAVLVHSGDVPEELSEAEESSSGTQEKLEKDRKDHKEIALKLSKLHEEQQKSLLRRDFQLQSLGLQARIQQKLWNQERTLLVQESQHLKQALLLLSLKLRCFLKQWRLGFQKDAEWKDVLEMNSLKDLYLLLQEDNLPSPTHNTDKRSFADDQPFRPTLNSNAVSSTLADLRVALQDVSGELRQERQGSQELTQQFAKAKASWEVERTELKSVITQLEARSGKATVTLSPSETLDTSDLKVALKKEREEHQHLLAESYAAVMDLTKQLQIGERNWGREKLELLERFGRERAQWEQRLREATALQEKPPGDEPTMDLNTANGVESKRSSTVDQEDTGTPTQEKFALPLSISRPQLGGTTEKHWTYQNREMLDVREASKTWDGPSGSSSSSQMDLEFVQRSYTAPVSSGIRIYYSPPAVRRLEHRQSRQEPQHGQNGTSSLGEIKKHASVDSVDTLEGRPQQPASFFSSYEQWLSSLSSQHRELLESRSSCISSSLPSVINNSGSPSRMVDGMMSSSAFHDLEIGDISANLSDDMKEMTNCVRQAIRSSSLERKSSREPGSPPISVCSRSTQTAAQNVSVGLQTDILTSSRMAGLHSKSWSPRASPTTASSLVSARTRQISTSLDKVHSRIDRPCCSPKYGSPKLQRRVSSGSTSRLDSNRDRSLWSLQQRPIGGGGGGGGSAWARSTTTRDSPVLSGLTDGLSSLFSVVEHSGSTESLWRGEIGTGPTASPARQLPAAGKPSGAAAVGSDPSPQRYGGLVQEFFRNVCSSRGSGGIPVSGEKVQKDSLSSPGGLGVLGGFEESKLECPLMASGGLGAGAALGGGNDSITRIVNKRFMRQTAGEEMVSIMGGGKELINNAVAAGLEVRSDALFSHLKCIKHSIFSVDVLLFFRNPPATVLPSLPASPDHRELLVANASIDLKTFHPQQRTRGMAAMSDGAPAAPLHSEYRLHTQAFISIHAHTHHKCTAKH</sequence>
<evidence type="ECO:0000256" key="2">
    <source>
        <dbReference type="ARBA" id="ARBA00022553"/>
    </source>
</evidence>
<dbReference type="GeneTree" id="ENSGT00950000182982"/>
<evidence type="ECO:0000256" key="3">
    <source>
        <dbReference type="ARBA" id="ARBA00023054"/>
    </source>
</evidence>
<dbReference type="InterPro" id="IPR027882">
    <property type="entry name" value="SOGA1/2-like_CC"/>
</dbReference>
<dbReference type="PANTHER" id="PTHR15742">
    <property type="entry name" value="GIRDIN"/>
    <property type="match status" value="1"/>
</dbReference>
<feature type="compositionally biased region" description="Polar residues" evidence="6">
    <location>
        <begin position="1311"/>
        <end position="1322"/>
    </location>
</feature>
<dbReference type="GO" id="GO:0005615">
    <property type="term" value="C:extracellular space"/>
    <property type="evidence" value="ECO:0007669"/>
    <property type="project" value="InterPro"/>
</dbReference>
<dbReference type="Ensembl" id="ENSOSIT00000038999.1">
    <property type="protein sequence ID" value="ENSOSIP00000037005.1"/>
    <property type="gene ID" value="ENSOSIG00000018372.1"/>
</dbReference>
<keyword evidence="4" id="KW-0472">Membrane</keyword>
<feature type="coiled-coil region" evidence="5">
    <location>
        <begin position="302"/>
        <end position="372"/>
    </location>
</feature>
<feature type="domain" description="SOGA coiled-coil" evidence="7">
    <location>
        <begin position="470"/>
        <end position="564"/>
    </location>
</feature>
<feature type="compositionally biased region" description="Basic and acidic residues" evidence="6">
    <location>
        <begin position="958"/>
        <end position="968"/>
    </location>
</feature>
<dbReference type="PANTHER" id="PTHR15742:SF1">
    <property type="entry name" value="PROTEIN SOGA1"/>
    <property type="match status" value="1"/>
</dbReference>
<evidence type="ECO:0000259" key="7">
    <source>
        <dbReference type="Pfam" id="PF11365"/>
    </source>
</evidence>
<dbReference type="GO" id="GO:0010506">
    <property type="term" value="P:regulation of autophagy"/>
    <property type="evidence" value="ECO:0007669"/>
    <property type="project" value="InterPro"/>
</dbReference>
<feature type="region of interest" description="Disordered" evidence="6">
    <location>
        <begin position="445"/>
        <end position="473"/>
    </location>
</feature>
<keyword evidence="10" id="KW-1185">Reference proteome</keyword>
<name>A0A8C7Z242_9TELE</name>
<evidence type="ECO:0000256" key="4">
    <source>
        <dbReference type="ARBA" id="ARBA00023136"/>
    </source>
</evidence>
<feature type="region of interest" description="Disordered" evidence="6">
    <location>
        <begin position="755"/>
        <end position="776"/>
    </location>
</feature>
<dbReference type="Pfam" id="PF14818">
    <property type="entry name" value="SOGA1-2-like_CC"/>
    <property type="match status" value="1"/>
</dbReference>
<evidence type="ECO:0000313" key="9">
    <source>
        <dbReference type="Ensembl" id="ENSOSIP00000037005.1"/>
    </source>
</evidence>
<feature type="region of interest" description="Disordered" evidence="6">
    <location>
        <begin position="1526"/>
        <end position="1552"/>
    </location>
</feature>
<evidence type="ECO:0000256" key="1">
    <source>
        <dbReference type="ARBA" id="ARBA00004370"/>
    </source>
</evidence>
<feature type="compositionally biased region" description="Acidic residues" evidence="6">
    <location>
        <begin position="992"/>
        <end position="1001"/>
    </location>
</feature>
<feature type="coiled-coil region" evidence="5">
    <location>
        <begin position="540"/>
        <end position="567"/>
    </location>
</feature>
<keyword evidence="2" id="KW-0597">Phosphoprotein</keyword>
<organism evidence="9 10">
    <name type="scientific">Oryzias sinensis</name>
    <name type="common">Chinese medaka</name>
    <dbReference type="NCBI Taxonomy" id="183150"/>
    <lineage>
        <taxon>Eukaryota</taxon>
        <taxon>Metazoa</taxon>
        <taxon>Chordata</taxon>
        <taxon>Craniata</taxon>
        <taxon>Vertebrata</taxon>
        <taxon>Euteleostomi</taxon>
        <taxon>Actinopterygii</taxon>
        <taxon>Neopterygii</taxon>
        <taxon>Teleostei</taxon>
        <taxon>Neoteleostei</taxon>
        <taxon>Acanthomorphata</taxon>
        <taxon>Ovalentaria</taxon>
        <taxon>Atherinomorphae</taxon>
        <taxon>Beloniformes</taxon>
        <taxon>Adrianichthyidae</taxon>
        <taxon>Oryziinae</taxon>
        <taxon>Oryzias</taxon>
    </lineage>
</organism>
<dbReference type="InterPro" id="IPR049885">
    <property type="entry name" value="MTCL1-3"/>
</dbReference>
<feature type="region of interest" description="Disordered" evidence="6">
    <location>
        <begin position="897"/>
        <end position="1015"/>
    </location>
</feature>
<evidence type="ECO:0000313" key="10">
    <source>
        <dbReference type="Proteomes" id="UP000694383"/>
    </source>
</evidence>
<feature type="region of interest" description="Disordered" evidence="6">
    <location>
        <begin position="1699"/>
        <end position="1733"/>
    </location>
</feature>
<dbReference type="GO" id="GO:0016020">
    <property type="term" value="C:membrane"/>
    <property type="evidence" value="ECO:0007669"/>
    <property type="project" value="UniProtKB-SubCell"/>
</dbReference>
<feature type="region of interest" description="Disordered" evidence="6">
    <location>
        <begin position="1573"/>
        <end position="1669"/>
    </location>
</feature>
<feature type="compositionally biased region" description="Gly residues" evidence="6">
    <location>
        <begin position="1653"/>
        <end position="1662"/>
    </location>
</feature>
<feature type="region of interest" description="Disordered" evidence="6">
    <location>
        <begin position="1"/>
        <end position="279"/>
    </location>
</feature>
<dbReference type="InterPro" id="IPR027881">
    <property type="entry name" value="SOGA_CC"/>
</dbReference>
<feature type="region of interest" description="Disordered" evidence="6">
    <location>
        <begin position="1282"/>
        <end position="1322"/>
    </location>
</feature>
<reference evidence="9" key="2">
    <citation type="submission" date="2025-09" db="UniProtKB">
        <authorList>
            <consortium name="Ensembl"/>
        </authorList>
    </citation>
    <scope>IDENTIFICATION</scope>
</reference>
<dbReference type="Proteomes" id="UP000694383">
    <property type="component" value="Unplaced"/>
</dbReference>
<protein>
    <submittedName>
        <fullName evidence="9">Microtubule crosslinking factor 2</fullName>
    </submittedName>
</protein>
<keyword evidence="3 5" id="KW-0175">Coiled coil</keyword>
<feature type="compositionally biased region" description="Polar residues" evidence="6">
    <location>
        <begin position="1578"/>
        <end position="1604"/>
    </location>
</feature>
<dbReference type="Pfam" id="PF11365">
    <property type="entry name" value="SOGA"/>
    <property type="match status" value="2"/>
</dbReference>
<feature type="compositionally biased region" description="Polar residues" evidence="6">
    <location>
        <begin position="1412"/>
        <end position="1421"/>
    </location>
</feature>
<proteinExistence type="predicted"/>
<comment type="subcellular location">
    <subcellularLocation>
        <location evidence="1">Membrane</location>
    </subcellularLocation>
</comment>
<reference evidence="9" key="1">
    <citation type="submission" date="2025-08" db="UniProtKB">
        <authorList>
            <consortium name="Ensembl"/>
        </authorList>
    </citation>
    <scope>IDENTIFICATION</scope>
</reference>
<feature type="domain" description="SOGA coiled-coil" evidence="7">
    <location>
        <begin position="609"/>
        <end position="721"/>
    </location>
</feature>
<feature type="compositionally biased region" description="Low complexity" evidence="6">
    <location>
        <begin position="137"/>
        <end position="157"/>
    </location>
</feature>
<evidence type="ECO:0000256" key="5">
    <source>
        <dbReference type="SAM" id="Coils"/>
    </source>
</evidence>
<evidence type="ECO:0000259" key="8">
    <source>
        <dbReference type="Pfam" id="PF14818"/>
    </source>
</evidence>
<feature type="compositionally biased region" description="Basic and acidic residues" evidence="6">
    <location>
        <begin position="1402"/>
        <end position="1411"/>
    </location>
</feature>
<feature type="compositionally biased region" description="Basic and acidic residues" evidence="6">
    <location>
        <begin position="767"/>
        <end position="776"/>
    </location>
</feature>